<keyword evidence="2" id="KW-1185">Reference proteome</keyword>
<sequence length="321" mass="34196">MGQRTIIGYARGDLTAAAELAVRAPSLHNSQPWRFRLDGGAIEVLLDRARLPDIPAREWAGRVSCGAAVLNLRLALAVLGKPAVVLVQPRSRDRDVVARLVPSTPRPAAGAEEALFVAIPRRHSNRMPFSTEPVPADLRARLRAAAAAEGAWLDLIIGSSAVDALAEVVNAANRVLRRDHAYAAELARWGRTEVTGDGVTARAAGYAPEPQDLLPLRAFGGRPRPLGRGYEPEPLVAVLGCPDDRDADRVNAGQALQRVLLTATDAGLATSMFSQPIEVPTARERLRAALGSQGLPQMVLRVGYGQPGHPSARHPVSAVVE</sequence>
<comment type="caution">
    <text evidence="1">The sequence shown here is derived from an EMBL/GenBank/DDBJ whole genome shotgun (WGS) entry which is preliminary data.</text>
</comment>
<gene>
    <name evidence="1" type="ORF">Asi02nite_33650</name>
</gene>
<dbReference type="RefSeq" id="WP_203713976.1">
    <property type="nucleotide sequence ID" value="NZ_BONE01000024.1"/>
</dbReference>
<evidence type="ECO:0008006" key="3">
    <source>
        <dbReference type="Google" id="ProtNLM"/>
    </source>
</evidence>
<accession>A0ABQ4CRD4</accession>
<dbReference type="Gene3D" id="3.40.109.10">
    <property type="entry name" value="NADH Oxidase"/>
    <property type="match status" value="1"/>
</dbReference>
<dbReference type="InterPro" id="IPR000415">
    <property type="entry name" value="Nitroreductase-like"/>
</dbReference>
<name>A0ABQ4CRD4_9ACTN</name>
<organism evidence="1 2">
    <name type="scientific">Asanoa siamensis</name>
    <dbReference type="NCBI Taxonomy" id="926357"/>
    <lineage>
        <taxon>Bacteria</taxon>
        <taxon>Bacillati</taxon>
        <taxon>Actinomycetota</taxon>
        <taxon>Actinomycetes</taxon>
        <taxon>Micromonosporales</taxon>
        <taxon>Micromonosporaceae</taxon>
        <taxon>Asanoa</taxon>
    </lineage>
</organism>
<proteinExistence type="predicted"/>
<dbReference type="PANTHER" id="PTHR23026">
    <property type="entry name" value="NADPH NITROREDUCTASE"/>
    <property type="match status" value="1"/>
</dbReference>
<evidence type="ECO:0000313" key="2">
    <source>
        <dbReference type="Proteomes" id="UP000604117"/>
    </source>
</evidence>
<dbReference type="NCBIfam" id="NF047509">
    <property type="entry name" value="Rv3131_FMN_oxido"/>
    <property type="match status" value="1"/>
</dbReference>
<dbReference type="InterPro" id="IPR050627">
    <property type="entry name" value="Nitroreductase/BluB"/>
</dbReference>
<dbReference type="EMBL" id="BONE01000024">
    <property type="protein sequence ID" value="GIF73847.1"/>
    <property type="molecule type" value="Genomic_DNA"/>
</dbReference>
<evidence type="ECO:0000313" key="1">
    <source>
        <dbReference type="EMBL" id="GIF73847.1"/>
    </source>
</evidence>
<reference evidence="1 2" key="1">
    <citation type="submission" date="2021-01" db="EMBL/GenBank/DDBJ databases">
        <title>Whole genome shotgun sequence of Asanoa siamensis NBRC 107932.</title>
        <authorList>
            <person name="Komaki H."/>
            <person name="Tamura T."/>
        </authorList>
    </citation>
    <scope>NUCLEOTIDE SEQUENCE [LARGE SCALE GENOMIC DNA]</scope>
    <source>
        <strain evidence="1 2">NBRC 107932</strain>
    </source>
</reference>
<protein>
    <recommendedName>
        <fullName evidence="3">Nitroreductase family protein</fullName>
    </recommendedName>
</protein>
<dbReference type="PANTHER" id="PTHR23026:SF123">
    <property type="entry name" value="NAD(P)H NITROREDUCTASE RV3131-RELATED"/>
    <property type="match status" value="1"/>
</dbReference>
<dbReference type="Proteomes" id="UP000604117">
    <property type="component" value="Unassembled WGS sequence"/>
</dbReference>
<dbReference type="SUPFAM" id="SSF55469">
    <property type="entry name" value="FMN-dependent nitroreductase-like"/>
    <property type="match status" value="2"/>
</dbReference>